<name>U2T6G2_LEIAQ</name>
<sequence>MTGLVLGVELDGDGAHPAAWRAASHAPADLLSGSVVAGRAQLAERAGFAFATFDDAPIAPGH</sequence>
<accession>U2T6G2</accession>
<dbReference type="GO" id="GO:0016705">
    <property type="term" value="F:oxidoreductase activity, acting on paired donors, with incorporation or reduction of molecular oxygen"/>
    <property type="evidence" value="ECO:0007669"/>
    <property type="project" value="InterPro"/>
</dbReference>
<dbReference type="EMBL" id="AWVQ01000480">
    <property type="protein sequence ID" value="ERK70302.1"/>
    <property type="molecule type" value="Genomic_DNA"/>
</dbReference>
<protein>
    <submittedName>
        <fullName evidence="1">Uncharacterized protein</fullName>
    </submittedName>
</protein>
<dbReference type="AlphaFoldDB" id="U2T6G2"/>
<gene>
    <name evidence="1" type="ORF">N136_03353</name>
</gene>
<evidence type="ECO:0000313" key="2">
    <source>
        <dbReference type="Proteomes" id="UP000016605"/>
    </source>
</evidence>
<dbReference type="HOGENOM" id="CLU_2909414_0_0_11"/>
<reference evidence="1 2" key="1">
    <citation type="submission" date="2013-08" db="EMBL/GenBank/DDBJ databases">
        <authorList>
            <person name="Weinstock G."/>
            <person name="Sodergren E."/>
            <person name="Wylie T."/>
            <person name="Fulton L."/>
            <person name="Fulton R."/>
            <person name="Fronick C."/>
            <person name="O'Laughlin M."/>
            <person name="Godfrey J."/>
            <person name="Miner T."/>
            <person name="Herter B."/>
            <person name="Appelbaum E."/>
            <person name="Cordes M."/>
            <person name="Lek S."/>
            <person name="Wollam A."/>
            <person name="Pepin K.H."/>
            <person name="Palsikar V.B."/>
            <person name="Mitreva M."/>
            <person name="Wilson R.K."/>
        </authorList>
    </citation>
    <scope>NUCLEOTIDE SEQUENCE [LARGE SCALE GENOMIC DNA]</scope>
    <source>
        <strain evidence="1 2">ATCC 14665</strain>
    </source>
</reference>
<dbReference type="Proteomes" id="UP000016605">
    <property type="component" value="Unassembled WGS sequence"/>
</dbReference>
<proteinExistence type="predicted"/>
<comment type="caution">
    <text evidence="1">The sequence shown here is derived from an EMBL/GenBank/DDBJ whole genome shotgun (WGS) entry which is preliminary data.</text>
</comment>
<organism evidence="1 2">
    <name type="scientific">Leifsonia aquatica ATCC 14665</name>
    <dbReference type="NCBI Taxonomy" id="1358026"/>
    <lineage>
        <taxon>Bacteria</taxon>
        <taxon>Bacillati</taxon>
        <taxon>Actinomycetota</taxon>
        <taxon>Actinomycetes</taxon>
        <taxon>Micrococcales</taxon>
        <taxon>Microbacteriaceae</taxon>
        <taxon>Leifsonia</taxon>
    </lineage>
</organism>
<feature type="non-terminal residue" evidence="1">
    <location>
        <position position="62"/>
    </location>
</feature>
<dbReference type="Gene3D" id="3.20.20.30">
    <property type="entry name" value="Luciferase-like domain"/>
    <property type="match status" value="1"/>
</dbReference>
<evidence type="ECO:0000313" key="1">
    <source>
        <dbReference type="EMBL" id="ERK70302.1"/>
    </source>
</evidence>
<dbReference type="InterPro" id="IPR036661">
    <property type="entry name" value="Luciferase-like_sf"/>
</dbReference>
<dbReference type="SUPFAM" id="SSF51679">
    <property type="entry name" value="Bacterial luciferase-like"/>
    <property type="match status" value="1"/>
</dbReference>